<sequence length="223" mass="24947">MASRQTWRLKRHGRFVPGSAETGGAPWKVFEANGNKPDIVLTIVEPGYLLVLQEQESLDTIPLLCGSDSVKVHQKSDNLMFRFTVKGESHMIRMQFYGRSRAEAIKECSSAVEKLMEYMPVTTQDDTPLLPNQSPTEISAPVLQTGQGKDMGVEPDLVQGTLSIKRLIQHLLGETAVTLPRAYRHCSLAQGDLEPFLRICLLDPSFHAFVEKVEGELRKLLEE</sequence>
<dbReference type="EMBL" id="CM011684">
    <property type="protein sequence ID" value="TMS13113.1"/>
    <property type="molecule type" value="Genomic_DNA"/>
</dbReference>
<proteinExistence type="predicted"/>
<keyword evidence="2" id="KW-1185">Reference proteome</keyword>
<reference evidence="1" key="1">
    <citation type="submission" date="2018-11" db="EMBL/GenBank/DDBJ databases">
        <title>The sequence and de novo assembly of Larimichthys crocea genome using PacBio and Hi-C technologies.</title>
        <authorList>
            <person name="Xu P."/>
            <person name="Chen B."/>
            <person name="Zhou Z."/>
            <person name="Ke Q."/>
            <person name="Wu Y."/>
            <person name="Bai H."/>
            <person name="Pu F."/>
        </authorList>
    </citation>
    <scope>NUCLEOTIDE SEQUENCE</scope>
    <source>
        <tissue evidence="1">Muscle</tissue>
    </source>
</reference>
<dbReference type="Proteomes" id="UP000793456">
    <property type="component" value="Chromosome XI"/>
</dbReference>
<comment type="caution">
    <text evidence="1">The sequence shown here is derived from an EMBL/GenBank/DDBJ whole genome shotgun (WGS) entry which is preliminary data.</text>
</comment>
<evidence type="ECO:0000313" key="2">
    <source>
        <dbReference type="Proteomes" id="UP000793456"/>
    </source>
</evidence>
<protein>
    <submittedName>
        <fullName evidence="1">Uncharacterized protein</fullName>
    </submittedName>
</protein>
<accession>A0ACD3R180</accession>
<evidence type="ECO:0000313" key="1">
    <source>
        <dbReference type="EMBL" id="TMS13113.1"/>
    </source>
</evidence>
<gene>
    <name evidence="1" type="ORF">E3U43_018188</name>
</gene>
<organism evidence="1 2">
    <name type="scientific">Larimichthys crocea</name>
    <name type="common">Large yellow croaker</name>
    <name type="synonym">Pseudosciaena crocea</name>
    <dbReference type="NCBI Taxonomy" id="215358"/>
    <lineage>
        <taxon>Eukaryota</taxon>
        <taxon>Metazoa</taxon>
        <taxon>Chordata</taxon>
        <taxon>Craniata</taxon>
        <taxon>Vertebrata</taxon>
        <taxon>Euteleostomi</taxon>
        <taxon>Actinopterygii</taxon>
        <taxon>Neopterygii</taxon>
        <taxon>Teleostei</taxon>
        <taxon>Neoteleostei</taxon>
        <taxon>Acanthomorphata</taxon>
        <taxon>Eupercaria</taxon>
        <taxon>Sciaenidae</taxon>
        <taxon>Larimichthys</taxon>
    </lineage>
</organism>
<name>A0ACD3R180_LARCR</name>